<dbReference type="InterPro" id="IPR024775">
    <property type="entry name" value="DinB-like"/>
</dbReference>
<dbReference type="InterPro" id="IPR034660">
    <property type="entry name" value="DinB/YfiT-like"/>
</dbReference>
<dbReference type="RefSeq" id="WP_114005367.1">
    <property type="nucleotide sequence ID" value="NZ_QGDC01000005.1"/>
</dbReference>
<dbReference type="EMBL" id="QGDC01000005">
    <property type="protein sequence ID" value="RCH55042.1"/>
    <property type="molecule type" value="Genomic_DNA"/>
</dbReference>
<proteinExistence type="predicted"/>
<feature type="domain" description="DinB-like" evidence="1">
    <location>
        <begin position="29"/>
        <end position="151"/>
    </location>
</feature>
<dbReference type="AlphaFoldDB" id="A0A367GNH8"/>
<evidence type="ECO:0000313" key="3">
    <source>
        <dbReference type="Proteomes" id="UP000253209"/>
    </source>
</evidence>
<protein>
    <recommendedName>
        <fullName evidence="1">DinB-like domain-containing protein</fullName>
    </recommendedName>
</protein>
<gene>
    <name evidence="2" type="ORF">DJ568_11265</name>
</gene>
<dbReference type="Proteomes" id="UP000253209">
    <property type="component" value="Unassembled WGS sequence"/>
</dbReference>
<keyword evidence="3" id="KW-1185">Reference proteome</keyword>
<comment type="caution">
    <text evidence="2">The sequence shown here is derived from an EMBL/GenBank/DDBJ whole genome shotgun (WGS) entry which is preliminary data.</text>
</comment>
<dbReference type="Pfam" id="PF12867">
    <property type="entry name" value="DinB_2"/>
    <property type="match status" value="1"/>
</dbReference>
<evidence type="ECO:0000313" key="2">
    <source>
        <dbReference type="EMBL" id="RCH55042.1"/>
    </source>
</evidence>
<name>A0A367GNH8_9SPHI</name>
<organism evidence="2 3">
    <name type="scientific">Mucilaginibacter hurinus</name>
    <dbReference type="NCBI Taxonomy" id="2201324"/>
    <lineage>
        <taxon>Bacteria</taxon>
        <taxon>Pseudomonadati</taxon>
        <taxon>Bacteroidota</taxon>
        <taxon>Sphingobacteriia</taxon>
        <taxon>Sphingobacteriales</taxon>
        <taxon>Sphingobacteriaceae</taxon>
        <taxon>Mucilaginibacter</taxon>
    </lineage>
</organism>
<accession>A0A367GNH8</accession>
<dbReference type="SUPFAM" id="SSF109854">
    <property type="entry name" value="DinB/YfiT-like putative metalloenzymes"/>
    <property type="match status" value="1"/>
</dbReference>
<dbReference type="Gene3D" id="1.20.120.450">
    <property type="entry name" value="dinb family like domain"/>
    <property type="match status" value="1"/>
</dbReference>
<dbReference type="OrthoDB" id="9814103at2"/>
<reference evidence="2 3" key="1">
    <citation type="submission" date="2018-05" db="EMBL/GenBank/DDBJ databases">
        <title>Mucilaginibacter hurinus sp. nov., isolated from briquette warehouse soil.</title>
        <authorList>
            <person name="Choi L."/>
        </authorList>
    </citation>
    <scope>NUCLEOTIDE SEQUENCE [LARGE SCALE GENOMIC DNA]</scope>
    <source>
        <strain evidence="2 3">ZR32</strain>
    </source>
</reference>
<sequence length="163" mass="18222">MIKSEKLAAELRTVLSGNAWYGTPVYEMLDTIPFDIAYLRPPGGAHSIAEITMHMLNWTEEAISRMQGNKAGMPENGNWPNAGAADEQRWSKLLTRYKLINAEFGRVIQAFPDGNWDALTNDDRDEPSTGGNYEELVHGLIQHHVYHAGQIGIIKRMLNGSQV</sequence>
<evidence type="ECO:0000259" key="1">
    <source>
        <dbReference type="Pfam" id="PF12867"/>
    </source>
</evidence>